<keyword evidence="1" id="KW-0472">Membrane</keyword>
<proteinExistence type="predicted"/>
<evidence type="ECO:0000256" key="1">
    <source>
        <dbReference type="SAM" id="Phobius"/>
    </source>
</evidence>
<dbReference type="GeneID" id="16797376"/>
<dbReference type="RefSeq" id="YP_008242208.1">
    <property type="nucleotide sequence ID" value="NC_021805.1"/>
</dbReference>
<dbReference type="Proteomes" id="UP000014724">
    <property type="component" value="Segment"/>
</dbReference>
<dbReference type="OrthoDB" id="30362at10239"/>
<accession>S0A3Q7</accession>
<name>S0A3Q7_9VIRU</name>
<feature type="transmembrane region" description="Helical" evidence="1">
    <location>
        <begin position="137"/>
        <end position="154"/>
    </location>
</feature>
<dbReference type="KEGG" id="vg:16797376"/>
<evidence type="ECO:0000313" key="4">
    <source>
        <dbReference type="Proteomes" id="UP000014724"/>
    </source>
</evidence>
<evidence type="ECO:0000259" key="2">
    <source>
        <dbReference type="Pfam" id="PF01832"/>
    </source>
</evidence>
<keyword evidence="4" id="KW-1185">Reference proteome</keyword>
<protein>
    <submittedName>
        <fullName evidence="3">Mannosyl-glycoprotein endo-beta-N-acetylglucosaminidase</fullName>
    </submittedName>
</protein>
<reference evidence="3 4" key="1">
    <citation type="journal article" date="2013" name="Proc. Natl. Acad. Sci. U.S.A.">
        <title>Twelve previously unknown phage genera are ubiquitous in global oceans.</title>
        <authorList>
            <person name="Holmfeldt K."/>
            <person name="Solonenko N."/>
            <person name="Shah M."/>
            <person name="Corrier K."/>
            <person name="Riemann L."/>
            <person name="Verberkmoes N.C."/>
            <person name="Sullivan M.B."/>
        </authorList>
    </citation>
    <scope>NUCLEOTIDE SEQUENCE [LARGE SCALE GENOMIC DNA]</scope>
    <source>
        <strain evidence="3">Phi12a:1</strain>
    </source>
</reference>
<keyword evidence="1" id="KW-0812">Transmembrane</keyword>
<dbReference type="InterPro" id="IPR002901">
    <property type="entry name" value="MGlyc_endo_b_GlcNAc-like_dom"/>
</dbReference>
<organism evidence="3 4">
    <name type="scientific">Cellulophaga phage phi12a:1</name>
    <dbReference type="NCBI Taxonomy" id="1327987"/>
    <lineage>
        <taxon>Viruses</taxon>
        <taxon>Viruses incertae sedis</taxon>
        <taxon>Obscuriviridae</taxon>
        <taxon>Cebaduodecimvirus</taxon>
        <taxon>Cebaduodecimvirus phi12auna</taxon>
    </lineage>
</organism>
<dbReference type="Pfam" id="PF01832">
    <property type="entry name" value="Glucosaminidase"/>
    <property type="match status" value="1"/>
</dbReference>
<dbReference type="Gene3D" id="1.10.530.10">
    <property type="match status" value="1"/>
</dbReference>
<evidence type="ECO:0000313" key="3">
    <source>
        <dbReference type="EMBL" id="AGO48873.1"/>
    </source>
</evidence>
<gene>
    <name evidence="3" type="ORF">Phi12a:1_pg8</name>
</gene>
<feature type="domain" description="Mannosyl-glycoprotein endo-beta-N-acetylglucosamidase-like" evidence="2">
    <location>
        <begin position="25"/>
        <end position="130"/>
    </location>
</feature>
<dbReference type="GO" id="GO:0004040">
    <property type="term" value="F:amidase activity"/>
    <property type="evidence" value="ECO:0007669"/>
    <property type="project" value="InterPro"/>
</dbReference>
<dbReference type="EMBL" id="KC821623">
    <property type="protein sequence ID" value="AGO48873.1"/>
    <property type="molecule type" value="Genomic_DNA"/>
</dbReference>
<sequence>MKATLTKLKIWVLIWWYKNLNGYGNISVKLLYSQAWHETGNFKSAVYEENKNLFGMRHPSKRKTLSLGSNLSHARYKNHKDSIIDYFYRQQNFRIANVSDEQYMEATVKSNYAEDKNYYAKWKAIYLKMKLPVDNKLLYMVGLFFLVVIVYKFIRSRDWSTKTDRKKDNKQQTININTHGKVYATK</sequence>
<keyword evidence="1" id="KW-1133">Transmembrane helix</keyword>
<reference evidence="4" key="2">
    <citation type="submission" date="2013-03" db="EMBL/GenBank/DDBJ databases">
        <title>The Cellulophaga phages: a novel, diverse, and globally ubiquitous model system.</title>
        <authorList>
            <person name="Holmfeldt K."/>
            <person name="Solonenko N."/>
            <person name="Shah M."/>
            <person name="Corrier K."/>
            <person name="Riemann L."/>
            <person name="VerBerkmoes N.C."/>
            <person name="Sullivan M.B."/>
        </authorList>
    </citation>
    <scope>NUCLEOTIDE SEQUENCE [LARGE SCALE GENOMIC DNA]</scope>
</reference>